<dbReference type="RefSeq" id="XP_073555032.1">
    <property type="nucleotide sequence ID" value="XM_073706354.1"/>
</dbReference>
<name>A0ABY2GSR6_9HYPO</name>
<organism evidence="1 2">
    <name type="scientific">Trichoderma ghanense</name>
    <dbReference type="NCBI Taxonomy" id="65468"/>
    <lineage>
        <taxon>Eukaryota</taxon>
        <taxon>Fungi</taxon>
        <taxon>Dikarya</taxon>
        <taxon>Ascomycota</taxon>
        <taxon>Pezizomycotina</taxon>
        <taxon>Sordariomycetes</taxon>
        <taxon>Hypocreomycetidae</taxon>
        <taxon>Hypocreales</taxon>
        <taxon>Hypocreaceae</taxon>
        <taxon>Trichoderma</taxon>
    </lineage>
</organism>
<protein>
    <submittedName>
        <fullName evidence="1">Uncharacterized protein</fullName>
    </submittedName>
</protein>
<evidence type="ECO:0000313" key="1">
    <source>
        <dbReference type="EMBL" id="TFA98830.1"/>
    </source>
</evidence>
<proteinExistence type="predicted"/>
<reference evidence="1 2" key="1">
    <citation type="submission" date="2018-01" db="EMBL/GenBank/DDBJ databases">
        <title>Genome characterization of the sugarcane-associated fungus Trichoderma ghanense CCMA-1212 and their application in lignocelulose bioconversion.</title>
        <authorList>
            <person name="Steindorff A.S."/>
            <person name="Mendes T.D."/>
            <person name="Vilela E.S.D."/>
            <person name="Rodrigues D.S."/>
            <person name="Formighieri E.F."/>
            <person name="Melo I.S."/>
            <person name="Favaro L.C.L."/>
        </authorList>
    </citation>
    <scope>NUCLEOTIDE SEQUENCE [LARGE SCALE GENOMIC DNA]</scope>
    <source>
        <strain evidence="1 2">CCMA-1212</strain>
    </source>
</reference>
<evidence type="ECO:0000313" key="2">
    <source>
        <dbReference type="Proteomes" id="UP001642720"/>
    </source>
</evidence>
<comment type="caution">
    <text evidence="1">The sequence shown here is derived from an EMBL/GenBank/DDBJ whole genome shotgun (WGS) entry which is preliminary data.</text>
</comment>
<gene>
    <name evidence="1" type="ORF">CCMA1212_009266</name>
</gene>
<accession>A0ABY2GSR6</accession>
<sequence length="358" mass="41474">MAISICRKSLDRLWPQVLSSDGENFRLPEYYARECIQMVVIMTQMYTLTNEEQQARSLLSSVIRCCRQHILRWDVSSEDTANALSFRLEEAELHLEALQFWKAILGECKGPDEDDFESISMLIEDLLALCKSSRSRRKEREPDVLRWYEHLWSYYIDLRHDLTMDTARGFEIFQEYTVLVSMSNISVAIRQARKLRAICLADFGRQDAWYLKASLELTKLLEMDDTTVREAVGIYDDINEICLGFSTTDEAILPILPVAQERLGVLVSSKPVLHDRAEHILVKAWKQAHKKHGHAHERYIACLQKLLHFWASLADAGSEEKAEEALKEAVLGVMNKERDPRKLFHSAESFFGMYQYFA</sequence>
<dbReference type="GeneID" id="300580804"/>
<dbReference type="EMBL" id="PPTA01000017">
    <property type="protein sequence ID" value="TFA98830.1"/>
    <property type="molecule type" value="Genomic_DNA"/>
</dbReference>
<dbReference type="Proteomes" id="UP001642720">
    <property type="component" value="Unassembled WGS sequence"/>
</dbReference>
<keyword evidence="2" id="KW-1185">Reference proteome</keyword>